<sequence>MQAKKSLQISLTCWPGTKHSNIVYCNGWVELNLKDFNKEVCIRGDLADWKYDPHAKVPFQPNTYDCGIHMLWHLKHIIELGVVDGSLHATHNLQFTNDMSELLDEGYIQLLCNFLMVHGISFAALWNILMTLSNTELVVLLASDVVDQTVQ</sequence>
<reference evidence="5" key="1">
    <citation type="journal article" date="2019" name="Environ. Microbiol.">
        <title>Fungal ecological strategies reflected in gene transcription - a case study of two litter decomposers.</title>
        <authorList>
            <person name="Barbi F."/>
            <person name="Kohler A."/>
            <person name="Barry K."/>
            <person name="Baskaran P."/>
            <person name="Daum C."/>
            <person name="Fauchery L."/>
            <person name="Ihrmark K."/>
            <person name="Kuo A."/>
            <person name="LaButti K."/>
            <person name="Lipzen A."/>
            <person name="Morin E."/>
            <person name="Grigoriev I.V."/>
            <person name="Henrissat B."/>
            <person name="Lindahl B."/>
            <person name="Martin F."/>
        </authorList>
    </citation>
    <scope>NUCLEOTIDE SEQUENCE</scope>
    <source>
        <strain evidence="5">JB14</strain>
    </source>
</reference>
<evidence type="ECO:0000256" key="2">
    <source>
        <dbReference type="ARBA" id="ARBA00022670"/>
    </source>
</evidence>
<dbReference type="GO" id="GO:0006508">
    <property type="term" value="P:proteolysis"/>
    <property type="evidence" value="ECO:0007669"/>
    <property type="project" value="UniProtKB-KW"/>
</dbReference>
<dbReference type="GO" id="GO:0008234">
    <property type="term" value="F:cysteine-type peptidase activity"/>
    <property type="evidence" value="ECO:0007669"/>
    <property type="project" value="InterPro"/>
</dbReference>
<dbReference type="EMBL" id="ML769713">
    <property type="protein sequence ID" value="KAE9389074.1"/>
    <property type="molecule type" value="Genomic_DNA"/>
</dbReference>
<keyword evidence="3" id="KW-0378">Hydrolase</keyword>
<evidence type="ECO:0000256" key="1">
    <source>
        <dbReference type="ARBA" id="ARBA00005234"/>
    </source>
</evidence>
<keyword evidence="6" id="KW-1185">Reference proteome</keyword>
<dbReference type="GO" id="GO:0019783">
    <property type="term" value="F:ubiquitin-like protein peptidase activity"/>
    <property type="evidence" value="ECO:0007669"/>
    <property type="project" value="UniProtKB-ARBA"/>
</dbReference>
<keyword evidence="2" id="KW-0645">Protease</keyword>
<name>A0A6A4GVE1_9AGAR</name>
<gene>
    <name evidence="5" type="ORF">BT96DRAFT_947147</name>
</gene>
<evidence type="ECO:0000259" key="4">
    <source>
        <dbReference type="Pfam" id="PF02902"/>
    </source>
</evidence>
<evidence type="ECO:0000313" key="5">
    <source>
        <dbReference type="EMBL" id="KAE9389074.1"/>
    </source>
</evidence>
<accession>A0A6A4GVE1</accession>
<dbReference type="AlphaFoldDB" id="A0A6A4GVE1"/>
<evidence type="ECO:0000256" key="3">
    <source>
        <dbReference type="ARBA" id="ARBA00022801"/>
    </source>
</evidence>
<protein>
    <recommendedName>
        <fullName evidence="4">Ubiquitin-like protease family profile domain-containing protein</fullName>
    </recommendedName>
</protein>
<proteinExistence type="inferred from homology"/>
<organism evidence="5 6">
    <name type="scientific">Gymnopus androsaceus JB14</name>
    <dbReference type="NCBI Taxonomy" id="1447944"/>
    <lineage>
        <taxon>Eukaryota</taxon>
        <taxon>Fungi</taxon>
        <taxon>Dikarya</taxon>
        <taxon>Basidiomycota</taxon>
        <taxon>Agaricomycotina</taxon>
        <taxon>Agaricomycetes</taxon>
        <taxon>Agaricomycetidae</taxon>
        <taxon>Agaricales</taxon>
        <taxon>Marasmiineae</taxon>
        <taxon>Omphalotaceae</taxon>
        <taxon>Gymnopus</taxon>
    </lineage>
</organism>
<dbReference type="Proteomes" id="UP000799118">
    <property type="component" value="Unassembled WGS sequence"/>
</dbReference>
<dbReference type="SUPFAM" id="SSF54001">
    <property type="entry name" value="Cysteine proteinases"/>
    <property type="match status" value="1"/>
</dbReference>
<feature type="domain" description="Ubiquitin-like protease family profile" evidence="4">
    <location>
        <begin position="38"/>
        <end position="86"/>
    </location>
</feature>
<comment type="similarity">
    <text evidence="1">Belongs to the peptidase C48 family.</text>
</comment>
<dbReference type="Gene3D" id="1.10.418.20">
    <property type="match status" value="1"/>
</dbReference>
<evidence type="ECO:0000313" key="6">
    <source>
        <dbReference type="Proteomes" id="UP000799118"/>
    </source>
</evidence>
<dbReference type="InterPro" id="IPR038765">
    <property type="entry name" value="Papain-like_cys_pep_sf"/>
</dbReference>
<dbReference type="Pfam" id="PF02902">
    <property type="entry name" value="Peptidase_C48"/>
    <property type="match status" value="1"/>
</dbReference>
<dbReference type="InterPro" id="IPR003653">
    <property type="entry name" value="Peptidase_C48_C"/>
</dbReference>